<evidence type="ECO:0000259" key="8">
    <source>
        <dbReference type="Pfam" id="PF05504"/>
    </source>
</evidence>
<evidence type="ECO:0000256" key="2">
    <source>
        <dbReference type="ARBA" id="ARBA00007886"/>
    </source>
</evidence>
<keyword evidence="3" id="KW-0309">Germination</keyword>
<protein>
    <submittedName>
        <fullName evidence="10">Ger(X)C family spore germination protein</fullName>
    </submittedName>
</protein>
<dbReference type="AlphaFoldDB" id="A0A2N0Z0U1"/>
<keyword evidence="6" id="KW-0564">Palmitate</keyword>
<dbReference type="Pfam" id="PF05504">
    <property type="entry name" value="Spore_GerAC"/>
    <property type="match status" value="1"/>
</dbReference>
<dbReference type="PANTHER" id="PTHR35789">
    <property type="entry name" value="SPORE GERMINATION PROTEIN B3"/>
    <property type="match status" value="1"/>
</dbReference>
<dbReference type="NCBIfam" id="TIGR02887">
    <property type="entry name" value="spore_ger_x_C"/>
    <property type="match status" value="1"/>
</dbReference>
<comment type="subcellular location">
    <subcellularLocation>
        <location evidence="1">Membrane</location>
        <topology evidence="1">Lipid-anchor</topology>
    </subcellularLocation>
</comment>
<dbReference type="RefSeq" id="WP_101177776.1">
    <property type="nucleotide sequence ID" value="NZ_PISE01000029.1"/>
</dbReference>
<sequence>MKWRQILSILLACCLLTGCWDRKELSQTSLVTGIAIDAGEKQKYRVSLEVLNATELNTRTAQGETPALVFTVEGNTIAELLHKMNVAASQKFIYSHMRLLAISEDAVNELLLDFLDFFERNREIRSDFNIVLVKGNRAEDILKVVSPIYKNSSLKIGAQLTQMYRGWGGDPGMRLDDFIRVLTSEGQVPVIANLSIEGDLKKGMSVDNLKNVIPEAKVKLEPLAVFKNSRVIGYLTLNDTRNLLMIQNKMKQTYIGVPCNNKKKVIGIHVVRSVSDVSAKEIKGIPTFRVKIRAIAVVEEVGCKQDLLKSQTFDHFENLINNQINKDIQQLVKKMQKEYQADIFGFGELLRENDYKHFKKYKNNWEEGFVKSKVSVDFKVTIKRSGTKKNSYEVSQ</sequence>
<dbReference type="Pfam" id="PF25198">
    <property type="entry name" value="Spore_GerAC_N"/>
    <property type="match status" value="1"/>
</dbReference>
<dbReference type="EMBL" id="PISE01000029">
    <property type="protein sequence ID" value="PKG23136.1"/>
    <property type="molecule type" value="Genomic_DNA"/>
</dbReference>
<comment type="caution">
    <text evidence="10">The sequence shown here is derived from an EMBL/GenBank/DDBJ whole genome shotgun (WGS) entry which is preliminary data.</text>
</comment>
<evidence type="ECO:0000259" key="9">
    <source>
        <dbReference type="Pfam" id="PF25198"/>
    </source>
</evidence>
<evidence type="ECO:0000256" key="6">
    <source>
        <dbReference type="ARBA" id="ARBA00023139"/>
    </source>
</evidence>
<evidence type="ECO:0000256" key="4">
    <source>
        <dbReference type="ARBA" id="ARBA00022729"/>
    </source>
</evidence>
<comment type="similarity">
    <text evidence="2">Belongs to the GerABKC lipoprotein family.</text>
</comment>
<dbReference type="InterPro" id="IPR046953">
    <property type="entry name" value="Spore_GerAC-like_C"/>
</dbReference>
<dbReference type="OrthoDB" id="9816067at2"/>
<evidence type="ECO:0000256" key="7">
    <source>
        <dbReference type="ARBA" id="ARBA00023288"/>
    </source>
</evidence>
<feature type="domain" description="Spore germination GerAC-like C-terminal" evidence="8">
    <location>
        <begin position="223"/>
        <end position="386"/>
    </location>
</feature>
<dbReference type="PROSITE" id="PS51257">
    <property type="entry name" value="PROKAR_LIPOPROTEIN"/>
    <property type="match status" value="1"/>
</dbReference>
<feature type="domain" description="Spore germination protein N-terminal" evidence="9">
    <location>
        <begin position="21"/>
        <end position="195"/>
    </location>
</feature>
<evidence type="ECO:0000313" key="10">
    <source>
        <dbReference type="EMBL" id="PKG23136.1"/>
    </source>
</evidence>
<evidence type="ECO:0000256" key="5">
    <source>
        <dbReference type="ARBA" id="ARBA00023136"/>
    </source>
</evidence>
<keyword evidence="5" id="KW-0472">Membrane</keyword>
<dbReference type="GO" id="GO:0016020">
    <property type="term" value="C:membrane"/>
    <property type="evidence" value="ECO:0007669"/>
    <property type="project" value="UniProtKB-SubCell"/>
</dbReference>
<dbReference type="InterPro" id="IPR038501">
    <property type="entry name" value="Spore_GerAC_C_sf"/>
</dbReference>
<gene>
    <name evidence="10" type="ORF">CWS01_13790</name>
</gene>
<keyword evidence="4" id="KW-0732">Signal</keyword>
<dbReference type="InterPro" id="IPR057336">
    <property type="entry name" value="GerAC_N"/>
</dbReference>
<dbReference type="Gene3D" id="3.30.300.210">
    <property type="entry name" value="Nutrient germinant receptor protein C, domain 3"/>
    <property type="match status" value="1"/>
</dbReference>
<organism evidence="10 11">
    <name type="scientific">Niallia nealsonii</name>
    <dbReference type="NCBI Taxonomy" id="115979"/>
    <lineage>
        <taxon>Bacteria</taxon>
        <taxon>Bacillati</taxon>
        <taxon>Bacillota</taxon>
        <taxon>Bacilli</taxon>
        <taxon>Bacillales</taxon>
        <taxon>Bacillaceae</taxon>
        <taxon>Niallia</taxon>
    </lineage>
</organism>
<reference evidence="10 11" key="1">
    <citation type="journal article" date="2003" name="Int. J. Syst. Evol. Microbiol.">
        <title>Bacillus nealsonii sp. nov., isolated from a spacecraft-assembly facility, whose spores are gamma-radiation resistant.</title>
        <authorList>
            <person name="Venkateswaran K."/>
            <person name="Kempf M."/>
            <person name="Chen F."/>
            <person name="Satomi M."/>
            <person name="Nicholson W."/>
            <person name="Kern R."/>
        </authorList>
    </citation>
    <scope>NUCLEOTIDE SEQUENCE [LARGE SCALE GENOMIC DNA]</scope>
    <source>
        <strain evidence="10 11">FO-92</strain>
    </source>
</reference>
<evidence type="ECO:0000256" key="3">
    <source>
        <dbReference type="ARBA" id="ARBA00022544"/>
    </source>
</evidence>
<dbReference type="InterPro" id="IPR008844">
    <property type="entry name" value="Spore_GerAC-like"/>
</dbReference>
<keyword evidence="11" id="KW-1185">Reference proteome</keyword>
<proteinExistence type="inferred from homology"/>
<keyword evidence="7" id="KW-0449">Lipoprotein</keyword>
<dbReference type="PANTHER" id="PTHR35789:SF1">
    <property type="entry name" value="SPORE GERMINATION PROTEIN B3"/>
    <property type="match status" value="1"/>
</dbReference>
<dbReference type="Proteomes" id="UP000233375">
    <property type="component" value="Unassembled WGS sequence"/>
</dbReference>
<accession>A0A2N0Z0U1</accession>
<evidence type="ECO:0000256" key="1">
    <source>
        <dbReference type="ARBA" id="ARBA00004635"/>
    </source>
</evidence>
<evidence type="ECO:0000313" key="11">
    <source>
        <dbReference type="Proteomes" id="UP000233375"/>
    </source>
</evidence>
<dbReference type="GO" id="GO:0009847">
    <property type="term" value="P:spore germination"/>
    <property type="evidence" value="ECO:0007669"/>
    <property type="project" value="InterPro"/>
</dbReference>
<name>A0A2N0Z0U1_9BACI</name>